<dbReference type="CDD" id="cd03392">
    <property type="entry name" value="PAP2_like_2"/>
    <property type="match status" value="1"/>
</dbReference>
<evidence type="ECO:0000313" key="4">
    <source>
        <dbReference type="EMBL" id="TGY63495.1"/>
    </source>
</evidence>
<dbReference type="PANTHER" id="PTHR14969:SF13">
    <property type="entry name" value="AT30094P"/>
    <property type="match status" value="1"/>
</dbReference>
<dbReference type="EMBL" id="SRYE01000001">
    <property type="protein sequence ID" value="TGY63495.1"/>
    <property type="molecule type" value="Genomic_DNA"/>
</dbReference>
<feature type="transmembrane region" description="Helical" evidence="2">
    <location>
        <begin position="112"/>
        <end position="132"/>
    </location>
</feature>
<gene>
    <name evidence="4" type="ORF">E5334_00680</name>
</gene>
<keyword evidence="2" id="KW-0472">Membrane</keyword>
<feature type="transmembrane region" description="Helical" evidence="2">
    <location>
        <begin position="62"/>
        <end position="83"/>
    </location>
</feature>
<keyword evidence="2" id="KW-0812">Transmembrane</keyword>
<organism evidence="4 5">
    <name type="scientific">Muricaecibacterium torontonense</name>
    <dbReference type="NCBI Taxonomy" id="3032871"/>
    <lineage>
        <taxon>Bacteria</taxon>
        <taxon>Bacillati</taxon>
        <taxon>Actinomycetota</taxon>
        <taxon>Coriobacteriia</taxon>
        <taxon>Coriobacteriales</taxon>
        <taxon>Atopobiaceae</taxon>
        <taxon>Muricaecibacterium</taxon>
    </lineage>
</organism>
<feature type="compositionally biased region" description="Basic and acidic residues" evidence="1">
    <location>
        <begin position="1"/>
        <end position="10"/>
    </location>
</feature>
<dbReference type="SUPFAM" id="SSF48317">
    <property type="entry name" value="Acid phosphatase/Vanadium-dependent haloperoxidase"/>
    <property type="match status" value="1"/>
</dbReference>
<dbReference type="PANTHER" id="PTHR14969">
    <property type="entry name" value="SPHINGOSINE-1-PHOSPHATE PHOSPHOHYDROLASE"/>
    <property type="match status" value="1"/>
</dbReference>
<dbReference type="Proteomes" id="UP000310263">
    <property type="component" value="Unassembled WGS sequence"/>
</dbReference>
<feature type="transmembrane region" description="Helical" evidence="2">
    <location>
        <begin position="179"/>
        <end position="197"/>
    </location>
</feature>
<dbReference type="InterPro" id="IPR000326">
    <property type="entry name" value="PAP2/HPO"/>
</dbReference>
<reference evidence="4 5" key="1">
    <citation type="submission" date="2019-04" db="EMBL/GenBank/DDBJ databases">
        <title>Microbes associate with the intestines of laboratory mice.</title>
        <authorList>
            <person name="Navarre W."/>
            <person name="Wong E."/>
            <person name="Huang K."/>
            <person name="Tropini C."/>
            <person name="Ng K."/>
            <person name="Yu B."/>
        </authorList>
    </citation>
    <scope>NUCLEOTIDE SEQUENCE [LARGE SCALE GENOMIC DNA]</scope>
    <source>
        <strain evidence="4 5">NM07_P-09</strain>
    </source>
</reference>
<feature type="region of interest" description="Disordered" evidence="1">
    <location>
        <begin position="1"/>
        <end position="35"/>
    </location>
</feature>
<feature type="transmembrane region" description="Helical" evidence="2">
    <location>
        <begin position="209"/>
        <end position="229"/>
    </location>
</feature>
<feature type="domain" description="Phosphatidic acid phosphatase type 2/haloperoxidase" evidence="3">
    <location>
        <begin position="138"/>
        <end position="250"/>
    </location>
</feature>
<keyword evidence="2" id="KW-1133">Transmembrane helix</keyword>
<dbReference type="Gene3D" id="1.20.144.10">
    <property type="entry name" value="Phosphatidic acid phosphatase type 2/haloperoxidase"/>
    <property type="match status" value="1"/>
</dbReference>
<accession>A0A4S2F3Q5</accession>
<evidence type="ECO:0000256" key="2">
    <source>
        <dbReference type="SAM" id="Phobius"/>
    </source>
</evidence>
<name>A0A4S2F3Q5_9ACTN</name>
<evidence type="ECO:0000259" key="3">
    <source>
        <dbReference type="SMART" id="SM00014"/>
    </source>
</evidence>
<sequence length="280" mass="31503">MTRTPKKDPIQEAGVSRHAAVPAEKNAHPAPHSPAETAAWLSPEVAKPHYWQRFLHLCRRHVRTILVCVALLCFLAILEDVWFGEIVRLDTLGYHFIVENRSDAVTPIMEEITSLASPVVLLVMLVIVAAFAPGRRPGLCATVNLVLVVLLNSVLKFIVHRPRPEGFRLISETGYSFPSGHSMVSMAFFGLLVWMIWRYDEDRTLRMLWSLFFVAVIALVGISRIYLGVHYTSDVLAGFCTSLIWLAFYTKVVAPVFLSEPVNPSAHRLKRIVEAPRHSK</sequence>
<evidence type="ECO:0000313" key="5">
    <source>
        <dbReference type="Proteomes" id="UP000310263"/>
    </source>
</evidence>
<dbReference type="AlphaFoldDB" id="A0A4S2F3Q5"/>
<feature type="transmembrane region" description="Helical" evidence="2">
    <location>
        <begin position="139"/>
        <end position="159"/>
    </location>
</feature>
<dbReference type="OrthoDB" id="5289372at2"/>
<protein>
    <submittedName>
        <fullName evidence="4">Phosphatase PAP2 family protein</fullName>
    </submittedName>
</protein>
<comment type="caution">
    <text evidence="4">The sequence shown here is derived from an EMBL/GenBank/DDBJ whole genome shotgun (WGS) entry which is preliminary data.</text>
</comment>
<feature type="transmembrane region" description="Helical" evidence="2">
    <location>
        <begin position="235"/>
        <end position="258"/>
    </location>
</feature>
<dbReference type="SMART" id="SM00014">
    <property type="entry name" value="acidPPc"/>
    <property type="match status" value="1"/>
</dbReference>
<dbReference type="Pfam" id="PF01569">
    <property type="entry name" value="PAP2"/>
    <property type="match status" value="1"/>
</dbReference>
<evidence type="ECO:0000256" key="1">
    <source>
        <dbReference type="SAM" id="MobiDB-lite"/>
    </source>
</evidence>
<dbReference type="InterPro" id="IPR036938">
    <property type="entry name" value="PAP2/HPO_sf"/>
</dbReference>
<keyword evidence="5" id="KW-1185">Reference proteome</keyword>
<proteinExistence type="predicted"/>